<accession>D7KTS6</accession>
<evidence type="ECO:0000313" key="2">
    <source>
        <dbReference type="Proteomes" id="UP000008694"/>
    </source>
</evidence>
<evidence type="ECO:0000313" key="1">
    <source>
        <dbReference type="EMBL" id="EFH63310.1"/>
    </source>
</evidence>
<keyword evidence="2" id="KW-1185">Reference proteome</keyword>
<protein>
    <submittedName>
        <fullName evidence="1">Predicted protein</fullName>
    </submittedName>
</protein>
<dbReference type="Proteomes" id="UP000008694">
    <property type="component" value="Unassembled WGS sequence"/>
</dbReference>
<dbReference type="AlphaFoldDB" id="D7KTS6"/>
<proteinExistence type="predicted"/>
<gene>
    <name evidence="1" type="ORF">ARALYDRAFT_676090</name>
</gene>
<organism evidence="2">
    <name type="scientific">Arabidopsis lyrata subsp. lyrata</name>
    <name type="common">Lyre-leaved rock-cress</name>
    <dbReference type="NCBI Taxonomy" id="81972"/>
    <lineage>
        <taxon>Eukaryota</taxon>
        <taxon>Viridiplantae</taxon>
        <taxon>Streptophyta</taxon>
        <taxon>Embryophyta</taxon>
        <taxon>Tracheophyta</taxon>
        <taxon>Spermatophyta</taxon>
        <taxon>Magnoliopsida</taxon>
        <taxon>eudicotyledons</taxon>
        <taxon>Gunneridae</taxon>
        <taxon>Pentapetalae</taxon>
        <taxon>rosids</taxon>
        <taxon>malvids</taxon>
        <taxon>Brassicales</taxon>
        <taxon>Brassicaceae</taxon>
        <taxon>Camelineae</taxon>
        <taxon>Arabidopsis</taxon>
    </lineage>
</organism>
<dbReference type="HOGENOM" id="CLU_2674445_0_0_1"/>
<reference evidence="2" key="1">
    <citation type="journal article" date="2011" name="Nat. Genet.">
        <title>The Arabidopsis lyrata genome sequence and the basis of rapid genome size change.</title>
        <authorList>
            <person name="Hu T.T."/>
            <person name="Pattyn P."/>
            <person name="Bakker E.G."/>
            <person name="Cao J."/>
            <person name="Cheng J.-F."/>
            <person name="Clark R.M."/>
            <person name="Fahlgren N."/>
            <person name="Fawcett J.A."/>
            <person name="Grimwood J."/>
            <person name="Gundlach H."/>
            <person name="Haberer G."/>
            <person name="Hollister J.D."/>
            <person name="Ossowski S."/>
            <person name="Ottilar R.P."/>
            <person name="Salamov A.A."/>
            <person name="Schneeberger K."/>
            <person name="Spannagl M."/>
            <person name="Wang X."/>
            <person name="Yang L."/>
            <person name="Nasrallah M.E."/>
            <person name="Bergelson J."/>
            <person name="Carrington J.C."/>
            <person name="Gaut B.S."/>
            <person name="Schmutz J."/>
            <person name="Mayer K.F.X."/>
            <person name="Van de Peer Y."/>
            <person name="Grigoriev I.V."/>
            <person name="Nordborg M."/>
            <person name="Weigel D."/>
            <person name="Guo Y.-L."/>
        </authorList>
    </citation>
    <scope>NUCLEOTIDE SEQUENCE [LARGE SCALE GENOMIC DNA]</scope>
    <source>
        <strain evidence="2">cv. MN47</strain>
    </source>
</reference>
<name>D7KTS6_ARALL</name>
<dbReference type="EMBL" id="GL348714">
    <property type="protein sequence ID" value="EFH63310.1"/>
    <property type="molecule type" value="Genomic_DNA"/>
</dbReference>
<sequence length="75" mass="8858">MARCVAVKKDSSFKDLEGEVERVFGVKRKETSIDLSFWCAGEDKKGDQMWEMWRSWAQPENMLHPYLKLLVEIFC</sequence>
<dbReference type="Gramene" id="Al_scaffold_0002_1240">
    <property type="protein sequence ID" value="Al_scaffold_0002_1240"/>
    <property type="gene ID" value="Al_scaffold_0002_1240"/>
</dbReference>